<proteinExistence type="predicted"/>
<evidence type="ECO:0000313" key="1">
    <source>
        <dbReference type="EMBL" id="KAH6926261.1"/>
    </source>
</evidence>
<protein>
    <submittedName>
        <fullName evidence="1">Uncharacterized protein</fullName>
    </submittedName>
</protein>
<organism evidence="1 2">
    <name type="scientific">Hyalomma asiaticum</name>
    <name type="common">Tick</name>
    <dbReference type="NCBI Taxonomy" id="266040"/>
    <lineage>
        <taxon>Eukaryota</taxon>
        <taxon>Metazoa</taxon>
        <taxon>Ecdysozoa</taxon>
        <taxon>Arthropoda</taxon>
        <taxon>Chelicerata</taxon>
        <taxon>Arachnida</taxon>
        <taxon>Acari</taxon>
        <taxon>Parasitiformes</taxon>
        <taxon>Ixodida</taxon>
        <taxon>Ixodoidea</taxon>
        <taxon>Ixodidae</taxon>
        <taxon>Hyalomminae</taxon>
        <taxon>Hyalomma</taxon>
    </lineage>
</organism>
<gene>
    <name evidence="1" type="ORF">HPB50_015936</name>
</gene>
<sequence length="406" mass="45629">MGTQSEMGSADEGFFLGWMTGEYSERPEATLRDSPAVDLLSILMRYLPLGFHHAPERELANRDDWSDILAMKGAREVLRGARYPNDATRRSLYASWLKVFASNVWDKSFDHLMLECVAATPSPTAPWKPLFFSIYRVRDVMDLPLLDMPTLVLNVARTPTELFARKLDDVEPLPSSPGFVDYLADLIRTSSSSRAALTEAGLIIGFYSLALSVVLAKPVREVQDFFRSRMKRAMTTAVPTSFDGDAFCCSGRFLTELARKTSSDEGLVKPYLVYWCWLSIPTTADVNFLEEGFLTQAKFGQLKIIRLLYDVQEKTALIAKVLNRILGDCGSQEAAMSSQRVLEFLQDADEPMQKTRPWCRAASVCLFVHLDVGDHLDYVMRLTAFLAPNDLLWQCVRSLPTCQVSA</sequence>
<dbReference type="Proteomes" id="UP000821845">
    <property type="component" value="Chromosome 7"/>
</dbReference>
<comment type="caution">
    <text evidence="1">The sequence shown here is derived from an EMBL/GenBank/DDBJ whole genome shotgun (WGS) entry which is preliminary data.</text>
</comment>
<reference evidence="1" key="1">
    <citation type="submission" date="2020-05" db="EMBL/GenBank/DDBJ databases">
        <title>Large-scale comparative analyses of tick genomes elucidate their genetic diversity and vector capacities.</title>
        <authorList>
            <person name="Jia N."/>
            <person name="Wang J."/>
            <person name="Shi W."/>
            <person name="Du L."/>
            <person name="Sun Y."/>
            <person name="Zhan W."/>
            <person name="Jiang J."/>
            <person name="Wang Q."/>
            <person name="Zhang B."/>
            <person name="Ji P."/>
            <person name="Sakyi L.B."/>
            <person name="Cui X."/>
            <person name="Yuan T."/>
            <person name="Jiang B."/>
            <person name="Yang W."/>
            <person name="Lam T.T.-Y."/>
            <person name="Chang Q."/>
            <person name="Ding S."/>
            <person name="Wang X."/>
            <person name="Zhu J."/>
            <person name="Ruan X."/>
            <person name="Zhao L."/>
            <person name="Wei J."/>
            <person name="Que T."/>
            <person name="Du C."/>
            <person name="Cheng J."/>
            <person name="Dai P."/>
            <person name="Han X."/>
            <person name="Huang E."/>
            <person name="Gao Y."/>
            <person name="Liu J."/>
            <person name="Shao H."/>
            <person name="Ye R."/>
            <person name="Li L."/>
            <person name="Wei W."/>
            <person name="Wang X."/>
            <person name="Wang C."/>
            <person name="Yang T."/>
            <person name="Huo Q."/>
            <person name="Li W."/>
            <person name="Guo W."/>
            <person name="Chen H."/>
            <person name="Zhou L."/>
            <person name="Ni X."/>
            <person name="Tian J."/>
            <person name="Zhou Y."/>
            <person name="Sheng Y."/>
            <person name="Liu T."/>
            <person name="Pan Y."/>
            <person name="Xia L."/>
            <person name="Li J."/>
            <person name="Zhao F."/>
            <person name="Cao W."/>
        </authorList>
    </citation>
    <scope>NUCLEOTIDE SEQUENCE</scope>
    <source>
        <strain evidence="1">Hyas-2018</strain>
    </source>
</reference>
<dbReference type="EMBL" id="CM023487">
    <property type="protein sequence ID" value="KAH6926261.1"/>
    <property type="molecule type" value="Genomic_DNA"/>
</dbReference>
<name>A0ACB7RWU8_HYAAI</name>
<keyword evidence="2" id="KW-1185">Reference proteome</keyword>
<evidence type="ECO:0000313" key="2">
    <source>
        <dbReference type="Proteomes" id="UP000821845"/>
    </source>
</evidence>
<accession>A0ACB7RWU8</accession>